<keyword evidence="2" id="KW-1185">Reference proteome</keyword>
<protein>
    <submittedName>
        <fullName evidence="1">DUF2939 family protein</fullName>
    </submittedName>
</protein>
<organism evidence="1 2">
    <name type="scientific">Acinetobacter calcoaceticus</name>
    <dbReference type="NCBI Taxonomy" id="471"/>
    <lineage>
        <taxon>Bacteria</taxon>
        <taxon>Pseudomonadati</taxon>
        <taxon>Pseudomonadota</taxon>
        <taxon>Gammaproteobacteria</taxon>
        <taxon>Moraxellales</taxon>
        <taxon>Moraxellaceae</taxon>
        <taxon>Acinetobacter</taxon>
        <taxon>Acinetobacter calcoaceticus/baumannii complex</taxon>
    </lineage>
</organism>
<accession>A0A4R1XS22</accession>
<evidence type="ECO:0000313" key="1">
    <source>
        <dbReference type="EMBL" id="TCM66646.1"/>
    </source>
</evidence>
<dbReference type="EMBL" id="SLVJ01000012">
    <property type="protein sequence ID" value="TCM66646.1"/>
    <property type="molecule type" value="Genomic_DNA"/>
</dbReference>
<proteinExistence type="predicted"/>
<reference evidence="1 2" key="1">
    <citation type="submission" date="2019-03" db="EMBL/GenBank/DDBJ databases">
        <title>Genomic analyses of the natural microbiome of Caenorhabditis elegans.</title>
        <authorList>
            <person name="Samuel B."/>
        </authorList>
    </citation>
    <scope>NUCLEOTIDE SEQUENCE [LARGE SCALE GENOMIC DNA]</scope>
    <source>
        <strain evidence="1 2">JUb89</strain>
    </source>
</reference>
<dbReference type="OrthoDB" id="5739641at2"/>
<dbReference type="InterPro" id="IPR021330">
    <property type="entry name" value="DUF2939"/>
</dbReference>
<dbReference type="AlphaFoldDB" id="A0A4R1XS22"/>
<dbReference type="Pfam" id="PF11159">
    <property type="entry name" value="DUF2939"/>
    <property type="match status" value="1"/>
</dbReference>
<evidence type="ECO:0000313" key="2">
    <source>
        <dbReference type="Proteomes" id="UP000294963"/>
    </source>
</evidence>
<sequence>MNKKVVGLIVVGIIAVLGYLIASPYIVLNNIKNAAKAGDSEKISTYIDYPSVRQSFKDQVNAYMLKEMSSSKNDGWEGIGAMFASAMVDKIVDFAITPQGMTMLLQGKDLKPSIQIDQAENTDQATNKPALQYSTRYLSMNSFEVNAKNPSNDSSVVVIMQRAGLSWKVSQVVVPMDKVK</sequence>
<name>A0A4R1XS22_ACICA</name>
<dbReference type="Proteomes" id="UP000294963">
    <property type="component" value="Unassembled WGS sequence"/>
</dbReference>
<comment type="caution">
    <text evidence="1">The sequence shown here is derived from an EMBL/GenBank/DDBJ whole genome shotgun (WGS) entry which is preliminary data.</text>
</comment>
<gene>
    <name evidence="1" type="ORF">EC844_11292</name>
</gene>